<keyword evidence="1" id="KW-0812">Transmembrane</keyword>
<dbReference type="KEGG" id="bmur:ABE28_011795"/>
<name>A0A1B3XP80_9BACI</name>
<protein>
    <submittedName>
        <fullName evidence="2">Uncharacterized protein</fullName>
    </submittedName>
</protein>
<organism evidence="2 3">
    <name type="scientific">Peribacillus muralis</name>
    <dbReference type="NCBI Taxonomy" id="264697"/>
    <lineage>
        <taxon>Bacteria</taxon>
        <taxon>Bacillati</taxon>
        <taxon>Bacillota</taxon>
        <taxon>Bacilli</taxon>
        <taxon>Bacillales</taxon>
        <taxon>Bacillaceae</taxon>
        <taxon>Peribacillus</taxon>
    </lineage>
</organism>
<proteinExistence type="predicted"/>
<keyword evidence="1" id="KW-1133">Transmembrane helix</keyword>
<evidence type="ECO:0000313" key="2">
    <source>
        <dbReference type="EMBL" id="AOH55034.1"/>
    </source>
</evidence>
<dbReference type="EMBL" id="CP017080">
    <property type="protein sequence ID" value="AOH55034.1"/>
    <property type="molecule type" value="Genomic_DNA"/>
</dbReference>
<evidence type="ECO:0000256" key="1">
    <source>
        <dbReference type="SAM" id="Phobius"/>
    </source>
</evidence>
<dbReference type="STRING" id="264697.ABE28_011795"/>
<reference evidence="2 3" key="1">
    <citation type="submission" date="2016-08" db="EMBL/GenBank/DDBJ databases">
        <title>Complete genome sequence of Bacillus muralis G25-68, a strain with toxicity to nematodes.</title>
        <authorList>
            <person name="Zheng Z."/>
        </authorList>
    </citation>
    <scope>NUCLEOTIDE SEQUENCE [LARGE SCALE GENOMIC DNA]</scope>
    <source>
        <strain evidence="2 3">G25-68</strain>
    </source>
</reference>
<keyword evidence="3" id="KW-1185">Reference proteome</keyword>
<evidence type="ECO:0000313" key="3">
    <source>
        <dbReference type="Proteomes" id="UP000077926"/>
    </source>
</evidence>
<feature type="transmembrane region" description="Helical" evidence="1">
    <location>
        <begin position="12"/>
        <end position="28"/>
    </location>
</feature>
<keyword evidence="1" id="KW-0472">Membrane</keyword>
<sequence>MFFNGQPGPLSIFLVLSIFLLSVILMYVSTQNARFKKKVIREADFWSEFGDYQSMFNRIHNITEKPTWWEAGFLTGIHSFIWFEWAIFRKDKYVHITQSIVMIVILWGAC</sequence>
<dbReference type="Proteomes" id="UP000077926">
    <property type="component" value="Chromosome"/>
</dbReference>
<accession>A0A1B3XP80</accession>
<gene>
    <name evidence="2" type="ORF">ABE28_011795</name>
</gene>
<dbReference type="AlphaFoldDB" id="A0A1B3XP80"/>